<keyword evidence="2" id="KW-1185">Reference proteome</keyword>
<organism evidence="1 2">
    <name type="scientific">Bimuria novae-zelandiae CBS 107.79</name>
    <dbReference type="NCBI Taxonomy" id="1447943"/>
    <lineage>
        <taxon>Eukaryota</taxon>
        <taxon>Fungi</taxon>
        <taxon>Dikarya</taxon>
        <taxon>Ascomycota</taxon>
        <taxon>Pezizomycotina</taxon>
        <taxon>Dothideomycetes</taxon>
        <taxon>Pleosporomycetidae</taxon>
        <taxon>Pleosporales</taxon>
        <taxon>Massarineae</taxon>
        <taxon>Didymosphaeriaceae</taxon>
        <taxon>Bimuria</taxon>
    </lineage>
</organism>
<reference evidence="1" key="1">
    <citation type="journal article" date="2020" name="Stud. Mycol.">
        <title>101 Dothideomycetes genomes: a test case for predicting lifestyles and emergence of pathogens.</title>
        <authorList>
            <person name="Haridas S."/>
            <person name="Albert R."/>
            <person name="Binder M."/>
            <person name="Bloem J."/>
            <person name="Labutti K."/>
            <person name="Salamov A."/>
            <person name="Andreopoulos B."/>
            <person name="Baker S."/>
            <person name="Barry K."/>
            <person name="Bills G."/>
            <person name="Bluhm B."/>
            <person name="Cannon C."/>
            <person name="Castanera R."/>
            <person name="Culley D."/>
            <person name="Daum C."/>
            <person name="Ezra D."/>
            <person name="Gonzalez J."/>
            <person name="Henrissat B."/>
            <person name="Kuo A."/>
            <person name="Liang C."/>
            <person name="Lipzen A."/>
            <person name="Lutzoni F."/>
            <person name="Magnuson J."/>
            <person name="Mondo S."/>
            <person name="Nolan M."/>
            <person name="Ohm R."/>
            <person name="Pangilinan J."/>
            <person name="Park H.-J."/>
            <person name="Ramirez L."/>
            <person name="Alfaro M."/>
            <person name="Sun H."/>
            <person name="Tritt A."/>
            <person name="Yoshinaga Y."/>
            <person name="Zwiers L.-H."/>
            <person name="Turgeon B."/>
            <person name="Goodwin S."/>
            <person name="Spatafora J."/>
            <person name="Crous P."/>
            <person name="Grigoriev I."/>
        </authorList>
    </citation>
    <scope>NUCLEOTIDE SEQUENCE</scope>
    <source>
        <strain evidence="1">CBS 107.79</strain>
    </source>
</reference>
<dbReference type="AlphaFoldDB" id="A0A6A5VU37"/>
<name>A0A6A5VU37_9PLEO</name>
<accession>A0A6A5VU37</accession>
<dbReference type="OrthoDB" id="3433007at2759"/>
<proteinExistence type="predicted"/>
<gene>
    <name evidence="1" type="ORF">BU23DRAFT_449988</name>
</gene>
<evidence type="ECO:0008006" key="3">
    <source>
        <dbReference type="Google" id="ProtNLM"/>
    </source>
</evidence>
<evidence type="ECO:0000313" key="1">
    <source>
        <dbReference type="EMBL" id="KAF1978396.1"/>
    </source>
</evidence>
<dbReference type="EMBL" id="ML976660">
    <property type="protein sequence ID" value="KAF1978396.1"/>
    <property type="molecule type" value="Genomic_DNA"/>
</dbReference>
<evidence type="ECO:0000313" key="2">
    <source>
        <dbReference type="Proteomes" id="UP000800036"/>
    </source>
</evidence>
<protein>
    <recommendedName>
        <fullName evidence="3">F-box domain-containing protein</fullName>
    </recommendedName>
</protein>
<dbReference type="Proteomes" id="UP000800036">
    <property type="component" value="Unassembled WGS sequence"/>
</dbReference>
<sequence>MESASLPGLPVELVQEIQSLLTYSSGIALRFTCRALYFNTDKPGPSYEMSDLLAIETWPRYNDASQRPSHFKRPIADEYFFTCPQCLRIRSALYFSNKMMRAKRGKTSSAEDKRKRIFIECGIESGRYRKGMNLQYGGAPVFGIAEHTRVVCWDCGEFYSLLFTY</sequence>